<reference evidence="2 3" key="1">
    <citation type="submission" date="2018-07" db="EMBL/GenBank/DDBJ databases">
        <title>Lottiidibacillus patelloidae gen. nov., sp. nov., isolated from the intestinal tract of a marine limpet and the reclassification of B. taeanensis BH030017T, B. algicola KMM 3737T and B. hwajinpoensis SW-72T as genus Lottiidibacillus.</title>
        <authorList>
            <person name="Liu R."/>
            <person name="Huang Z."/>
        </authorList>
    </citation>
    <scope>NUCLEOTIDE SEQUENCE [LARGE SCALE GENOMIC DNA]</scope>
    <source>
        <strain evidence="2 3">BH030017</strain>
    </source>
</reference>
<protein>
    <recommendedName>
        <fullName evidence="1">UPF0637 protein DS031_10800</fullName>
    </recommendedName>
</protein>
<sequence length="211" mass="24503">MELHTLTHTDFNVFNVHGLDARMEQLITHVRPKLEQLGHYFSPTLSTLTGNEMFFHVAKHARRTVNPPKDTWVAFSSNKRGYKQLPHFQIGLWESHVFVWFALIYECPIKQAYAVELEKVHKELREEIPPDFVWSVDHTKKDVLKNSELDDEAFLKLVERLKTVKKAELLCGIQIPREEAVSLSENAFIEKIETTFKTVIPLYHLAAHAVC</sequence>
<dbReference type="PIRSF" id="PIRSF021332">
    <property type="entry name" value="DUF1054"/>
    <property type="match status" value="1"/>
</dbReference>
<dbReference type="InterPro" id="IPR053707">
    <property type="entry name" value="UPF0637_domain_sf"/>
</dbReference>
<evidence type="ECO:0000256" key="1">
    <source>
        <dbReference type="HAMAP-Rule" id="MF_01851"/>
    </source>
</evidence>
<evidence type="ECO:0000313" key="3">
    <source>
        <dbReference type="Proteomes" id="UP000253314"/>
    </source>
</evidence>
<dbReference type="RefSeq" id="WP_113806095.1">
    <property type="nucleotide sequence ID" value="NZ_QOCW01000010.1"/>
</dbReference>
<dbReference type="InterPro" id="IPR009403">
    <property type="entry name" value="UPF0637"/>
</dbReference>
<dbReference type="HAMAP" id="MF_01851">
    <property type="entry name" value="UPF0637"/>
    <property type="match status" value="1"/>
</dbReference>
<keyword evidence="3" id="KW-1185">Reference proteome</keyword>
<comment type="caution">
    <text evidence="2">The sequence shown here is derived from an EMBL/GenBank/DDBJ whole genome shotgun (WGS) entry which is preliminary data.</text>
</comment>
<gene>
    <name evidence="2" type="ORF">DS031_10800</name>
</gene>
<name>A0A366XW74_9BACI</name>
<dbReference type="Proteomes" id="UP000253314">
    <property type="component" value="Unassembled WGS sequence"/>
</dbReference>
<proteinExistence type="inferred from homology"/>
<dbReference type="SUPFAM" id="SSF142913">
    <property type="entry name" value="YktB/PF0168-like"/>
    <property type="match status" value="1"/>
</dbReference>
<evidence type="ECO:0000313" key="2">
    <source>
        <dbReference type="EMBL" id="RBW69405.1"/>
    </source>
</evidence>
<dbReference type="OrthoDB" id="9812818at2"/>
<accession>A0A366XW74</accession>
<dbReference type="AlphaFoldDB" id="A0A366XW74"/>
<organism evidence="2 3">
    <name type="scientific">Bacillus taeanensis</name>
    <dbReference type="NCBI Taxonomy" id="273032"/>
    <lineage>
        <taxon>Bacteria</taxon>
        <taxon>Bacillati</taxon>
        <taxon>Bacillota</taxon>
        <taxon>Bacilli</taxon>
        <taxon>Bacillales</taxon>
        <taxon>Bacillaceae</taxon>
        <taxon>Bacillus</taxon>
    </lineage>
</organism>
<dbReference type="Pfam" id="PF06335">
    <property type="entry name" value="DUF1054"/>
    <property type="match status" value="1"/>
</dbReference>
<comment type="similarity">
    <text evidence="1">Belongs to the UPF0637 family.</text>
</comment>
<dbReference type="Gene3D" id="3.30.930.20">
    <property type="entry name" value="Protein of unknown function DUF1054"/>
    <property type="match status" value="1"/>
</dbReference>
<dbReference type="EMBL" id="QOCW01000010">
    <property type="protein sequence ID" value="RBW69405.1"/>
    <property type="molecule type" value="Genomic_DNA"/>
</dbReference>